<dbReference type="InterPro" id="IPR015879">
    <property type="entry name" value="Ring_hydroxy_dOase_asu_C_dom"/>
</dbReference>
<evidence type="ECO:0000256" key="8">
    <source>
        <dbReference type="ARBA" id="ARBA00022723"/>
    </source>
</evidence>
<evidence type="ECO:0000256" key="12">
    <source>
        <dbReference type="ARBA" id="ARBA00023027"/>
    </source>
</evidence>
<proteinExistence type="inferred from homology"/>
<evidence type="ECO:0000256" key="4">
    <source>
        <dbReference type="ARBA" id="ARBA00010848"/>
    </source>
</evidence>
<dbReference type="GO" id="GO:0005506">
    <property type="term" value="F:iron ion binding"/>
    <property type="evidence" value="ECO:0007669"/>
    <property type="project" value="InterPro"/>
</dbReference>
<protein>
    <recommendedName>
        <fullName evidence="6">Choline monooxygenase, chloroplastic</fullName>
        <ecNumber evidence="5">1.14.15.7</ecNumber>
    </recommendedName>
</protein>
<dbReference type="PRINTS" id="PR00090">
    <property type="entry name" value="RNGDIOXGNASE"/>
</dbReference>
<keyword evidence="10" id="KW-0408">Iron</keyword>
<gene>
    <name evidence="16" type="ORF">LX32DRAFT_604835</name>
</gene>
<dbReference type="SUPFAM" id="SSF50022">
    <property type="entry name" value="ISP domain"/>
    <property type="match status" value="1"/>
</dbReference>
<name>A0AAD9H3W8_9PEZI</name>
<dbReference type="PANTHER" id="PTHR43756">
    <property type="entry name" value="CHOLINE MONOOXYGENASE, CHLOROPLASTIC"/>
    <property type="match status" value="1"/>
</dbReference>
<keyword evidence="17" id="KW-1185">Reference proteome</keyword>
<evidence type="ECO:0000256" key="14">
    <source>
        <dbReference type="SAM" id="MobiDB-lite"/>
    </source>
</evidence>
<evidence type="ECO:0000313" key="16">
    <source>
        <dbReference type="EMBL" id="KAK2021377.1"/>
    </source>
</evidence>
<evidence type="ECO:0000256" key="5">
    <source>
        <dbReference type="ARBA" id="ARBA00012763"/>
    </source>
</evidence>
<dbReference type="Gene3D" id="2.102.10.10">
    <property type="entry name" value="Rieske [2Fe-2S] iron-sulphur domain"/>
    <property type="match status" value="1"/>
</dbReference>
<comment type="catalytic activity">
    <reaction evidence="13">
        <text>choline + 2 reduced [2Fe-2S]-[ferredoxin] + O2 + 2 H(+) = betaine aldehyde hydrate + 2 oxidized [2Fe-2S]-[ferredoxin] + H2O</text>
        <dbReference type="Rhea" id="RHEA:17769"/>
        <dbReference type="Rhea" id="RHEA-COMP:10000"/>
        <dbReference type="Rhea" id="RHEA-COMP:10001"/>
        <dbReference type="ChEBI" id="CHEBI:15354"/>
        <dbReference type="ChEBI" id="CHEBI:15377"/>
        <dbReference type="ChEBI" id="CHEBI:15378"/>
        <dbReference type="ChEBI" id="CHEBI:15379"/>
        <dbReference type="ChEBI" id="CHEBI:15870"/>
        <dbReference type="ChEBI" id="CHEBI:33737"/>
        <dbReference type="ChEBI" id="CHEBI:33738"/>
        <dbReference type="EC" id="1.14.15.7"/>
    </reaction>
</comment>
<keyword evidence="8" id="KW-0479">Metal-binding</keyword>
<evidence type="ECO:0000256" key="13">
    <source>
        <dbReference type="ARBA" id="ARBA00049097"/>
    </source>
</evidence>
<dbReference type="InterPro" id="IPR017941">
    <property type="entry name" value="Rieske_2Fe-2S"/>
</dbReference>
<evidence type="ECO:0000256" key="6">
    <source>
        <dbReference type="ARBA" id="ARBA00014931"/>
    </source>
</evidence>
<evidence type="ECO:0000259" key="15">
    <source>
        <dbReference type="PROSITE" id="PS51296"/>
    </source>
</evidence>
<dbReference type="InterPro" id="IPR036922">
    <property type="entry name" value="Rieske_2Fe-2S_sf"/>
</dbReference>
<dbReference type="Pfam" id="PF00355">
    <property type="entry name" value="Rieske"/>
    <property type="match status" value="1"/>
</dbReference>
<keyword evidence="12" id="KW-0520">NAD</keyword>
<feature type="domain" description="Rieske" evidence="15">
    <location>
        <begin position="47"/>
        <end position="130"/>
    </location>
</feature>
<evidence type="ECO:0000256" key="11">
    <source>
        <dbReference type="ARBA" id="ARBA00023014"/>
    </source>
</evidence>
<keyword evidence="9" id="KW-0560">Oxidoreductase</keyword>
<evidence type="ECO:0000256" key="3">
    <source>
        <dbReference type="ARBA" id="ARBA00004866"/>
    </source>
</evidence>
<comment type="cofactor">
    <cofactor evidence="1">
        <name>Fe cation</name>
        <dbReference type="ChEBI" id="CHEBI:24875"/>
    </cofactor>
</comment>
<evidence type="ECO:0000256" key="7">
    <source>
        <dbReference type="ARBA" id="ARBA00022714"/>
    </source>
</evidence>
<comment type="caution">
    <text evidence="16">The sequence shown here is derived from an EMBL/GenBank/DDBJ whole genome shotgun (WGS) entry which is preliminary data.</text>
</comment>
<organism evidence="16 17">
    <name type="scientific">Colletotrichum zoysiae</name>
    <dbReference type="NCBI Taxonomy" id="1216348"/>
    <lineage>
        <taxon>Eukaryota</taxon>
        <taxon>Fungi</taxon>
        <taxon>Dikarya</taxon>
        <taxon>Ascomycota</taxon>
        <taxon>Pezizomycotina</taxon>
        <taxon>Sordariomycetes</taxon>
        <taxon>Hypocreomycetidae</taxon>
        <taxon>Glomerellales</taxon>
        <taxon>Glomerellaceae</taxon>
        <taxon>Colletotrichum</taxon>
        <taxon>Colletotrichum graminicola species complex</taxon>
    </lineage>
</organism>
<sequence>MLSWLRGNPQPSDDGRPPAEPALPASWYTSRDLFQMERRAIFSTSWLNVTHKSRFKKPGDYVLFDVWDFSFYLQMNKAGEINAFHNVCRHRAFPIIHKESGNSTVVGCKYHGWSYNTDGELIKAPGYDGVDFDKTKNGLHRIRTHTSPTGMIFVNFASESADVPSFEDYHSGLDNEYLGQFDFNDYEYFYSYSKTGDFNWKAFIDGYTECLHCTLVHRDLSKRYDVPNSVITNSDKRWCRFFIKRREAAAEPTDASLDVSGSDDGFFLFQYPNTGVNCYSPGWYLIRVSPLSVDRTRIDLEYYKRKDISKAEMDEFITFGKQVQTEDFDMCQQLQKNLAGKVYVTGQLNPIKEDGVIFYQQLVRQDVEAQLAREKSGLVEQTEGKIEWMTARCRKDITTCQEVEALDW</sequence>
<dbReference type="Gene3D" id="3.90.380.10">
    <property type="entry name" value="Naphthalene 1,2-dioxygenase Alpha Subunit, Chain A, domain 1"/>
    <property type="match status" value="1"/>
</dbReference>
<evidence type="ECO:0000313" key="17">
    <source>
        <dbReference type="Proteomes" id="UP001232148"/>
    </source>
</evidence>
<dbReference type="InterPro" id="IPR001663">
    <property type="entry name" value="Rng_hydr_dOase-A"/>
</dbReference>
<evidence type="ECO:0000256" key="2">
    <source>
        <dbReference type="ARBA" id="ARBA00002149"/>
    </source>
</evidence>
<comment type="function">
    <text evidence="2">Catalyzes the first step of the osmoprotectant glycine betaine synthesis.</text>
</comment>
<reference evidence="16" key="1">
    <citation type="submission" date="2021-06" db="EMBL/GenBank/DDBJ databases">
        <title>Comparative genomics, transcriptomics and evolutionary studies reveal genomic signatures of adaptation to plant cell wall in hemibiotrophic fungi.</title>
        <authorList>
            <consortium name="DOE Joint Genome Institute"/>
            <person name="Baroncelli R."/>
            <person name="Diaz J.F."/>
            <person name="Benocci T."/>
            <person name="Peng M."/>
            <person name="Battaglia E."/>
            <person name="Haridas S."/>
            <person name="Andreopoulos W."/>
            <person name="Labutti K."/>
            <person name="Pangilinan J."/>
            <person name="Floch G.L."/>
            <person name="Makela M.R."/>
            <person name="Henrissat B."/>
            <person name="Grigoriev I.V."/>
            <person name="Crouch J.A."/>
            <person name="De Vries R.P."/>
            <person name="Sukno S.A."/>
            <person name="Thon M.R."/>
        </authorList>
    </citation>
    <scope>NUCLEOTIDE SEQUENCE</scope>
    <source>
        <strain evidence="16">MAFF235873</strain>
    </source>
</reference>
<dbReference type="PROSITE" id="PS00570">
    <property type="entry name" value="RING_HYDROXYL_ALPHA"/>
    <property type="match status" value="1"/>
</dbReference>
<dbReference type="PANTHER" id="PTHR43756:SF5">
    <property type="entry name" value="CHOLINE MONOOXYGENASE, CHLOROPLASTIC"/>
    <property type="match status" value="1"/>
</dbReference>
<comment type="pathway">
    <text evidence="3">Amine and polyamine biosynthesis; betaine biosynthesis via choline pathway; betaine aldehyde from choline (monooxygenase route): step 1/1.</text>
</comment>
<dbReference type="PROSITE" id="PS51296">
    <property type="entry name" value="RIESKE"/>
    <property type="match status" value="1"/>
</dbReference>
<keyword evidence="7" id="KW-0001">2Fe-2S</keyword>
<dbReference type="Pfam" id="PF00848">
    <property type="entry name" value="Ring_hydroxyl_A"/>
    <property type="match status" value="1"/>
</dbReference>
<dbReference type="SUPFAM" id="SSF55961">
    <property type="entry name" value="Bet v1-like"/>
    <property type="match status" value="1"/>
</dbReference>
<keyword evidence="11" id="KW-0411">Iron-sulfur</keyword>
<feature type="region of interest" description="Disordered" evidence="14">
    <location>
        <begin position="1"/>
        <end position="22"/>
    </location>
</feature>
<evidence type="ECO:0000256" key="9">
    <source>
        <dbReference type="ARBA" id="ARBA00023002"/>
    </source>
</evidence>
<comment type="similarity">
    <text evidence="4">Belongs to the choline monooxygenase family.</text>
</comment>
<dbReference type="Proteomes" id="UP001232148">
    <property type="component" value="Unassembled WGS sequence"/>
</dbReference>
<dbReference type="EMBL" id="MU843110">
    <property type="protein sequence ID" value="KAK2021377.1"/>
    <property type="molecule type" value="Genomic_DNA"/>
</dbReference>
<dbReference type="EC" id="1.14.15.7" evidence="5"/>
<accession>A0AAD9H3W8</accession>
<dbReference type="InterPro" id="IPR015881">
    <property type="entry name" value="ARHD_Rieske_2Fe_2S"/>
</dbReference>
<dbReference type="GO" id="GO:0019133">
    <property type="term" value="F:choline monooxygenase activity"/>
    <property type="evidence" value="ECO:0007669"/>
    <property type="project" value="UniProtKB-EC"/>
</dbReference>
<evidence type="ECO:0000256" key="1">
    <source>
        <dbReference type="ARBA" id="ARBA00001962"/>
    </source>
</evidence>
<dbReference type="CDD" id="cd03469">
    <property type="entry name" value="Rieske_RO_Alpha_N"/>
    <property type="match status" value="1"/>
</dbReference>
<dbReference type="AlphaFoldDB" id="A0AAD9H3W8"/>
<evidence type="ECO:0000256" key="10">
    <source>
        <dbReference type="ARBA" id="ARBA00023004"/>
    </source>
</evidence>
<dbReference type="GO" id="GO:0051537">
    <property type="term" value="F:2 iron, 2 sulfur cluster binding"/>
    <property type="evidence" value="ECO:0007669"/>
    <property type="project" value="UniProtKB-KW"/>
</dbReference>